<dbReference type="PANTHER" id="PTHR12411">
    <property type="entry name" value="CYSTEINE PROTEASE FAMILY C1-RELATED"/>
    <property type="match status" value="1"/>
</dbReference>
<evidence type="ECO:0000256" key="2">
    <source>
        <dbReference type="ARBA" id="ARBA00023157"/>
    </source>
</evidence>
<reference evidence="4" key="1">
    <citation type="submission" date="2020-01" db="EMBL/GenBank/DDBJ databases">
        <title>Development of genomics and gene disruption for Polysphondylium violaceum indicates a role for the polyketide synthase stlB in stalk morphogenesis.</title>
        <authorList>
            <person name="Narita B."/>
            <person name="Kawabe Y."/>
            <person name="Kin K."/>
            <person name="Saito T."/>
            <person name="Gibbs R."/>
            <person name="Kuspa A."/>
            <person name="Muzny D."/>
            <person name="Queller D."/>
            <person name="Richards S."/>
            <person name="Strassman J."/>
            <person name="Sucgang R."/>
            <person name="Worley K."/>
            <person name="Schaap P."/>
        </authorList>
    </citation>
    <scope>NUCLEOTIDE SEQUENCE</scope>
    <source>
        <strain evidence="4">QSvi11</strain>
    </source>
</reference>
<dbReference type="OrthoDB" id="10259130at2759"/>
<dbReference type="Pfam" id="PF00112">
    <property type="entry name" value="Peptidase_C1"/>
    <property type="match status" value="1"/>
</dbReference>
<sequence length="133" mass="14360">DTEASYPYTGEQGKCKFNKDNIGATLSSYIDVTHGSESDLESEVANGPVSVAIDASHNSFQLYKSGVYFEKKCSSTQLDHGVLAVGYGTENGSDYWIVKNSWGQDWGQSGYILMARNKNNACGIASMASRPIA</sequence>
<dbReference type="Gene3D" id="3.90.70.10">
    <property type="entry name" value="Cysteine proteinases"/>
    <property type="match status" value="1"/>
</dbReference>
<evidence type="ECO:0000256" key="1">
    <source>
        <dbReference type="ARBA" id="ARBA00008455"/>
    </source>
</evidence>
<dbReference type="InterPro" id="IPR025661">
    <property type="entry name" value="Pept_asp_AS"/>
</dbReference>
<feature type="non-terminal residue" evidence="4">
    <location>
        <position position="1"/>
    </location>
</feature>
<dbReference type="PROSITE" id="PS00640">
    <property type="entry name" value="THIOL_PROTEASE_ASN"/>
    <property type="match status" value="1"/>
</dbReference>
<dbReference type="Proteomes" id="UP000695562">
    <property type="component" value="Unassembled WGS sequence"/>
</dbReference>
<gene>
    <name evidence="4" type="ORF">CYY_010379</name>
</gene>
<dbReference type="InterPro" id="IPR038765">
    <property type="entry name" value="Papain-like_cys_pep_sf"/>
</dbReference>
<dbReference type="GO" id="GO:0008234">
    <property type="term" value="F:cysteine-type peptidase activity"/>
    <property type="evidence" value="ECO:0007669"/>
    <property type="project" value="InterPro"/>
</dbReference>
<dbReference type="FunFam" id="3.90.70.10:FF:000332">
    <property type="entry name" value="Cathepsin L1"/>
    <property type="match status" value="1"/>
</dbReference>
<dbReference type="GO" id="GO:0006508">
    <property type="term" value="P:proteolysis"/>
    <property type="evidence" value="ECO:0007669"/>
    <property type="project" value="InterPro"/>
</dbReference>
<dbReference type="InterPro" id="IPR000668">
    <property type="entry name" value="Peptidase_C1A_C"/>
</dbReference>
<evidence type="ECO:0000313" key="4">
    <source>
        <dbReference type="EMBL" id="KAF2068296.1"/>
    </source>
</evidence>
<protein>
    <recommendedName>
        <fullName evidence="3">Peptidase C1A papain C-terminal domain-containing protein</fullName>
    </recommendedName>
</protein>
<keyword evidence="2" id="KW-1015">Disulfide bond</keyword>
<feature type="domain" description="Peptidase C1A papain C-terminal" evidence="3">
    <location>
        <begin position="1"/>
        <end position="132"/>
    </location>
</feature>
<keyword evidence="5" id="KW-1185">Reference proteome</keyword>
<comment type="similarity">
    <text evidence="1">Belongs to the peptidase C1 family.</text>
</comment>
<dbReference type="CDD" id="cd02248">
    <property type="entry name" value="Peptidase_C1A"/>
    <property type="match status" value="1"/>
</dbReference>
<dbReference type="PROSITE" id="PS00639">
    <property type="entry name" value="THIOL_PROTEASE_HIS"/>
    <property type="match status" value="1"/>
</dbReference>
<evidence type="ECO:0000313" key="5">
    <source>
        <dbReference type="Proteomes" id="UP000695562"/>
    </source>
</evidence>
<dbReference type="InterPro" id="IPR025660">
    <property type="entry name" value="Pept_his_AS"/>
</dbReference>
<dbReference type="SMART" id="SM00645">
    <property type="entry name" value="Pept_C1"/>
    <property type="match status" value="1"/>
</dbReference>
<dbReference type="SUPFAM" id="SSF54001">
    <property type="entry name" value="Cysteine proteinases"/>
    <property type="match status" value="1"/>
</dbReference>
<accession>A0A8J4UNR5</accession>
<evidence type="ECO:0000259" key="3">
    <source>
        <dbReference type="SMART" id="SM00645"/>
    </source>
</evidence>
<dbReference type="InterPro" id="IPR039417">
    <property type="entry name" value="Peptidase_C1A_papain-like"/>
</dbReference>
<name>A0A8J4UNR5_9MYCE</name>
<proteinExistence type="inferred from homology"/>
<organism evidence="4 5">
    <name type="scientific">Polysphondylium violaceum</name>
    <dbReference type="NCBI Taxonomy" id="133409"/>
    <lineage>
        <taxon>Eukaryota</taxon>
        <taxon>Amoebozoa</taxon>
        <taxon>Evosea</taxon>
        <taxon>Eumycetozoa</taxon>
        <taxon>Dictyostelia</taxon>
        <taxon>Dictyosteliales</taxon>
        <taxon>Dictyosteliaceae</taxon>
        <taxon>Polysphondylium</taxon>
    </lineage>
</organism>
<dbReference type="InterPro" id="IPR013128">
    <property type="entry name" value="Peptidase_C1A"/>
</dbReference>
<dbReference type="EMBL" id="AJWJ01001071">
    <property type="protein sequence ID" value="KAF2068296.1"/>
    <property type="molecule type" value="Genomic_DNA"/>
</dbReference>
<comment type="caution">
    <text evidence="4">The sequence shown here is derived from an EMBL/GenBank/DDBJ whole genome shotgun (WGS) entry which is preliminary data.</text>
</comment>
<dbReference type="AlphaFoldDB" id="A0A8J4UNR5"/>